<sequence length="253" mass="28428">MRRMRRDGLNYRRRWNRGWMVAAIFALVLTVTGSLVWKYNQKDEEIWSWTIGNQVVLIDAGHGGVDPGAVGKVSLEKDITLNISKHLQLLVQQSGGKPVMVREADVDLGTSEGLARRKREDLAQRIQLAKDFEADVYLSIHVNSSPNHSLTGPQVFYHEGLPEGKLLAEAIQTELNKLTGTKRVAKADQELFILKKAPQAAVTVEVGFLSNPQEEQKLNETDYQHQLSVAIYQGLSEYCRKLQKEGIPIVDIN</sequence>
<dbReference type="AlphaFoldDB" id="A0A098AVZ6"/>
<organism evidence="3">
    <name type="scientific">Desulfitobacterium hafniense</name>
    <name type="common">Desulfitobacterium frappieri</name>
    <dbReference type="NCBI Taxonomy" id="49338"/>
    <lineage>
        <taxon>Bacteria</taxon>
        <taxon>Bacillati</taxon>
        <taxon>Bacillota</taxon>
        <taxon>Clostridia</taxon>
        <taxon>Eubacteriales</taxon>
        <taxon>Desulfitobacteriaceae</taxon>
        <taxon>Desulfitobacterium</taxon>
    </lineage>
</organism>
<name>A0A098AVZ6_DESHA</name>
<keyword evidence="1" id="KW-0378">Hydrolase</keyword>
<dbReference type="EMBL" id="LK996017">
    <property type="protein sequence ID" value="CDX00768.1"/>
    <property type="molecule type" value="Genomic_DNA"/>
</dbReference>
<dbReference type="CDD" id="cd02696">
    <property type="entry name" value="MurNAc-LAA"/>
    <property type="match status" value="1"/>
</dbReference>
<feature type="domain" description="MurNAc-LAA" evidence="2">
    <location>
        <begin position="126"/>
        <end position="236"/>
    </location>
</feature>
<evidence type="ECO:0000313" key="3">
    <source>
        <dbReference type="EMBL" id="CDX00768.1"/>
    </source>
</evidence>
<dbReference type="InterPro" id="IPR050695">
    <property type="entry name" value="N-acetylmuramoyl_amidase_3"/>
</dbReference>
<reference evidence="3" key="1">
    <citation type="submission" date="2014-07" db="EMBL/GenBank/DDBJ databases">
        <authorList>
            <person name="Hornung V.Bastian."/>
        </authorList>
    </citation>
    <scope>NUCLEOTIDE SEQUENCE</scope>
    <source>
        <strain evidence="3">PCE-S</strain>
    </source>
</reference>
<gene>
    <name evidence="3" type="ORF">DPCES_0881</name>
</gene>
<dbReference type="Gene3D" id="3.40.630.40">
    <property type="entry name" value="Zn-dependent exopeptidases"/>
    <property type="match status" value="1"/>
</dbReference>
<dbReference type="PATRIC" id="fig|49338.4.peg.949"/>
<proteinExistence type="predicted"/>
<dbReference type="Pfam" id="PF01520">
    <property type="entry name" value="Amidase_3"/>
    <property type="match status" value="1"/>
</dbReference>
<dbReference type="SUPFAM" id="SSF53187">
    <property type="entry name" value="Zn-dependent exopeptidases"/>
    <property type="match status" value="1"/>
</dbReference>
<evidence type="ECO:0000256" key="1">
    <source>
        <dbReference type="ARBA" id="ARBA00022801"/>
    </source>
</evidence>
<dbReference type="GO" id="GO:0009253">
    <property type="term" value="P:peptidoglycan catabolic process"/>
    <property type="evidence" value="ECO:0007669"/>
    <property type="project" value="InterPro"/>
</dbReference>
<dbReference type="SMART" id="SM00646">
    <property type="entry name" value="Ami_3"/>
    <property type="match status" value="1"/>
</dbReference>
<accession>A0A098AVZ6</accession>
<dbReference type="GO" id="GO:0008745">
    <property type="term" value="F:N-acetylmuramoyl-L-alanine amidase activity"/>
    <property type="evidence" value="ECO:0007669"/>
    <property type="project" value="InterPro"/>
</dbReference>
<dbReference type="PANTHER" id="PTHR30404:SF0">
    <property type="entry name" value="N-ACETYLMURAMOYL-L-ALANINE AMIDASE AMIC"/>
    <property type="match status" value="1"/>
</dbReference>
<protein>
    <submittedName>
        <fullName evidence="3">Germination-specific N-acetylmuramoyl-L-alanine amidase</fullName>
    </submittedName>
</protein>
<dbReference type="GO" id="GO:0030288">
    <property type="term" value="C:outer membrane-bounded periplasmic space"/>
    <property type="evidence" value="ECO:0007669"/>
    <property type="project" value="TreeGrafter"/>
</dbReference>
<dbReference type="InterPro" id="IPR002508">
    <property type="entry name" value="MurNAc-LAA_cat"/>
</dbReference>
<evidence type="ECO:0000259" key="2">
    <source>
        <dbReference type="SMART" id="SM00646"/>
    </source>
</evidence>
<dbReference type="RefSeq" id="WP_208925338.1">
    <property type="nucleotide sequence ID" value="NZ_LK996017.1"/>
</dbReference>
<dbReference type="PANTHER" id="PTHR30404">
    <property type="entry name" value="N-ACETYLMURAMOYL-L-ALANINE AMIDASE"/>
    <property type="match status" value="1"/>
</dbReference>